<evidence type="ECO:0000313" key="2">
    <source>
        <dbReference type="EMBL" id="CAN76663.1"/>
    </source>
</evidence>
<evidence type="ECO:0000256" key="1">
    <source>
        <dbReference type="SAM" id="MobiDB-lite"/>
    </source>
</evidence>
<protein>
    <submittedName>
        <fullName evidence="2">Uncharacterized protein</fullName>
    </submittedName>
</protein>
<sequence length="314" mass="35781">MDGMQNDLSQKIDNIQYSISRLTNLNIVNEKGKFPSQPSQNPKGVQEVETQDGESSKLREVKAVITLRSGKEVDQPLPKVRQDEELMPKRTLVKESNNQEEKSGKKNASKSSIEEEPRIVIKEDMMKKHMPPPFPQALHGKKGIKNSSEILEVLRQVKVNIPLLDMIKQVPTYAKFLKDLCTVKRGLHVTKKAFLTEQAVEETCLQQKELRVFEISGLVLLNENIQQINPNEPLKEECITQDEVSRLEHQRNASAIKRSDSPIESDRIMKLPVGVPEGAEKPTEEYENNKELIIEKERDIREFPAVSIEVESVK</sequence>
<feature type="region of interest" description="Disordered" evidence="1">
    <location>
        <begin position="30"/>
        <end position="117"/>
    </location>
</feature>
<feature type="compositionally biased region" description="Basic and acidic residues" evidence="1">
    <location>
        <begin position="69"/>
        <end position="88"/>
    </location>
</feature>
<reference evidence="2" key="1">
    <citation type="journal article" date="2007" name="PLoS ONE">
        <title>The first genome sequence of an elite grapevine cultivar (Pinot noir Vitis vinifera L.): coping with a highly heterozygous genome.</title>
        <authorList>
            <person name="Velasco R."/>
            <person name="Zharkikh A."/>
            <person name="Troggio M."/>
            <person name="Cartwright D.A."/>
            <person name="Cestaro A."/>
            <person name="Pruss D."/>
            <person name="Pindo M."/>
            <person name="FitzGerald L.M."/>
            <person name="Vezzulli S."/>
            <person name="Reid J."/>
            <person name="Malacarne G."/>
            <person name="Iliev D."/>
            <person name="Coppola G."/>
            <person name="Wardell B."/>
            <person name="Micheletti D."/>
            <person name="Macalma T."/>
            <person name="Facci M."/>
            <person name="Mitchell J.T."/>
            <person name="Perazzolli M."/>
            <person name="Eldredge G."/>
            <person name="Gatto P."/>
            <person name="Oyzerski R."/>
            <person name="Moretto M."/>
            <person name="Gutin N."/>
            <person name="Stefanini M."/>
            <person name="Chen Y."/>
            <person name="Segala C."/>
            <person name="Davenport C."/>
            <person name="Dematte L."/>
            <person name="Mraz A."/>
            <person name="Battilana J."/>
            <person name="Stormo K."/>
            <person name="Costa F."/>
            <person name="Tao Q."/>
            <person name="Si-Ammour A."/>
            <person name="Harkins T."/>
            <person name="Lackey A."/>
            <person name="Perbost C."/>
            <person name="Taillon B."/>
            <person name="Stella A."/>
            <person name="Solovyev V."/>
            <person name="Fawcett J.A."/>
            <person name="Sterck L."/>
            <person name="Vandepoele K."/>
            <person name="Grando S.M."/>
            <person name="Toppo S."/>
            <person name="Moser C."/>
            <person name="Lanchbury J."/>
            <person name="Bogden R."/>
            <person name="Skolnick M."/>
            <person name="Sgaramella V."/>
            <person name="Bhatnagar S.K."/>
            <person name="Fontana P."/>
            <person name="Gutin A."/>
            <person name="Van de Peer Y."/>
            <person name="Salamini F."/>
            <person name="Viola R."/>
        </authorList>
    </citation>
    <scope>NUCLEOTIDE SEQUENCE</scope>
</reference>
<organism evidence="2">
    <name type="scientific">Vitis vinifera</name>
    <name type="common">Grape</name>
    <dbReference type="NCBI Taxonomy" id="29760"/>
    <lineage>
        <taxon>Eukaryota</taxon>
        <taxon>Viridiplantae</taxon>
        <taxon>Streptophyta</taxon>
        <taxon>Embryophyta</taxon>
        <taxon>Tracheophyta</taxon>
        <taxon>Spermatophyta</taxon>
        <taxon>Magnoliopsida</taxon>
        <taxon>eudicotyledons</taxon>
        <taxon>Gunneridae</taxon>
        <taxon>Pentapetalae</taxon>
        <taxon>rosids</taxon>
        <taxon>Vitales</taxon>
        <taxon>Vitaceae</taxon>
        <taxon>Viteae</taxon>
        <taxon>Vitis</taxon>
    </lineage>
</organism>
<accession>A5BBE4</accession>
<dbReference type="ExpressionAtlas" id="A5BBE4">
    <property type="expression patterns" value="baseline and differential"/>
</dbReference>
<dbReference type="AlphaFoldDB" id="A5BBE4"/>
<dbReference type="EMBL" id="AM453316">
    <property type="protein sequence ID" value="CAN76663.1"/>
    <property type="molecule type" value="Genomic_DNA"/>
</dbReference>
<name>A5BBE4_VITVI</name>
<gene>
    <name evidence="2" type="ORF">VITISV_022161</name>
</gene>
<proteinExistence type="predicted"/>